<dbReference type="GO" id="GO:0006526">
    <property type="term" value="P:L-arginine biosynthetic process"/>
    <property type="evidence" value="ECO:0007669"/>
    <property type="project" value="UniProtKB-KW"/>
</dbReference>
<evidence type="ECO:0000256" key="5">
    <source>
        <dbReference type="ARBA" id="ARBA00022605"/>
    </source>
</evidence>
<evidence type="ECO:0000259" key="10">
    <source>
        <dbReference type="Pfam" id="PF07687"/>
    </source>
</evidence>
<gene>
    <name evidence="11" type="primary">argE_1</name>
    <name evidence="11" type="ORF">MPEAHAMD_0850</name>
</gene>
<evidence type="ECO:0000256" key="3">
    <source>
        <dbReference type="ARBA" id="ARBA00022490"/>
    </source>
</evidence>
<dbReference type="GO" id="GO:0008777">
    <property type="term" value="F:acetylornithine deacetylase activity"/>
    <property type="evidence" value="ECO:0007669"/>
    <property type="project" value="TreeGrafter"/>
</dbReference>
<sequence>MTRPPSRVRQPAPMTKTGPRLTPLELLARLVSFDTESQKSNLPLIRWVGEYLDAWGVPYVLAPNETGDKAALFATIGPMRDGGVVLSGHTDVVPVAGQSWTSDPYTLRVADGRAYGRGAVDMKGFDALCLALVPEMLAADLRTPIHILLSYDEELTCLGVADVIARFGRDLPRPGAVIVGEPTDLDVADAHKSIYTYRTTVHGHEAHSSKPALGANAVMAAAELVAGLNRIADQMAARGDASGRFDPGYTTVHVGVIGGGTARNILPKACEFQWEFRGLPDLPPDEIPDLFAAEVERVTRERLNRFGAYGHIATEEDAAVPGLAPEPGSPAERLALRLAGRNHTITVPYATEAGRFQLAGLPTVVCGPGSIDQAHQPDEYITLAALEAGEVFLRQLVRDCAAGWSPA</sequence>
<dbReference type="Proteomes" id="UP001055286">
    <property type="component" value="Unassembled WGS sequence"/>
</dbReference>
<comment type="cofactor">
    <cofactor evidence="1">
        <name>Zn(2+)</name>
        <dbReference type="ChEBI" id="CHEBI:29105"/>
    </cofactor>
</comment>
<dbReference type="NCBIfam" id="TIGR01892">
    <property type="entry name" value="AcOrn-deacetyl"/>
    <property type="match status" value="1"/>
</dbReference>
<dbReference type="SUPFAM" id="SSF55031">
    <property type="entry name" value="Bacterial exopeptidase dimerisation domain"/>
    <property type="match status" value="1"/>
</dbReference>
<protein>
    <submittedName>
        <fullName evidence="11">Acetylornithine deacetylase</fullName>
    </submittedName>
</protein>
<dbReference type="GO" id="GO:0046872">
    <property type="term" value="F:metal ion binding"/>
    <property type="evidence" value="ECO:0007669"/>
    <property type="project" value="UniProtKB-KW"/>
</dbReference>
<keyword evidence="3" id="KW-0963">Cytoplasm</keyword>
<dbReference type="PANTHER" id="PTHR43808">
    <property type="entry name" value="ACETYLORNITHINE DEACETYLASE"/>
    <property type="match status" value="1"/>
</dbReference>
<evidence type="ECO:0000313" key="11">
    <source>
        <dbReference type="EMBL" id="GJD60711.1"/>
    </source>
</evidence>
<evidence type="ECO:0000256" key="9">
    <source>
        <dbReference type="ARBA" id="ARBA00023285"/>
    </source>
</evidence>
<comment type="similarity">
    <text evidence="2">Belongs to the peptidase M20A family. ArgE subfamily.</text>
</comment>
<evidence type="ECO:0000256" key="7">
    <source>
        <dbReference type="ARBA" id="ARBA00022801"/>
    </source>
</evidence>
<comment type="caution">
    <text evidence="11">The sequence shown here is derived from an EMBL/GenBank/DDBJ whole genome shotgun (WGS) entry which is preliminary data.</text>
</comment>
<evidence type="ECO:0000256" key="8">
    <source>
        <dbReference type="ARBA" id="ARBA00022833"/>
    </source>
</evidence>
<dbReference type="Pfam" id="PF01546">
    <property type="entry name" value="Peptidase_M20"/>
    <property type="match status" value="1"/>
</dbReference>
<dbReference type="PANTHER" id="PTHR43808:SF31">
    <property type="entry name" value="N-ACETYL-L-CITRULLINE DEACETYLASE"/>
    <property type="match status" value="1"/>
</dbReference>
<dbReference type="PROSITE" id="PS00759">
    <property type="entry name" value="ARGE_DAPE_CPG2_2"/>
    <property type="match status" value="1"/>
</dbReference>
<evidence type="ECO:0000256" key="4">
    <source>
        <dbReference type="ARBA" id="ARBA00022571"/>
    </source>
</evidence>
<dbReference type="InterPro" id="IPR010169">
    <property type="entry name" value="AcOrn-deacetyl"/>
</dbReference>
<evidence type="ECO:0000256" key="2">
    <source>
        <dbReference type="ARBA" id="ARBA00005691"/>
    </source>
</evidence>
<dbReference type="Gene3D" id="3.30.70.360">
    <property type="match status" value="1"/>
</dbReference>
<organism evidence="11 12">
    <name type="scientific">Methylobacterium frigidaeris</name>
    <dbReference type="NCBI Taxonomy" id="2038277"/>
    <lineage>
        <taxon>Bacteria</taxon>
        <taxon>Pseudomonadati</taxon>
        <taxon>Pseudomonadota</taxon>
        <taxon>Alphaproteobacteria</taxon>
        <taxon>Hyphomicrobiales</taxon>
        <taxon>Methylobacteriaceae</taxon>
        <taxon>Methylobacterium</taxon>
    </lineage>
</organism>
<dbReference type="Gene3D" id="3.40.630.10">
    <property type="entry name" value="Zn peptidases"/>
    <property type="match status" value="1"/>
</dbReference>
<keyword evidence="5" id="KW-0028">Amino-acid biosynthesis</keyword>
<keyword evidence="6" id="KW-0479">Metal-binding</keyword>
<dbReference type="AlphaFoldDB" id="A0AA37H8A9"/>
<dbReference type="Pfam" id="PF07687">
    <property type="entry name" value="M20_dimer"/>
    <property type="match status" value="1"/>
</dbReference>
<evidence type="ECO:0000256" key="1">
    <source>
        <dbReference type="ARBA" id="ARBA00001947"/>
    </source>
</evidence>
<keyword evidence="7" id="KW-0378">Hydrolase</keyword>
<accession>A0AA37H8A9</accession>
<dbReference type="SUPFAM" id="SSF53187">
    <property type="entry name" value="Zn-dependent exopeptidases"/>
    <property type="match status" value="1"/>
</dbReference>
<keyword evidence="12" id="KW-1185">Reference proteome</keyword>
<feature type="domain" description="Peptidase M20 dimerisation" evidence="10">
    <location>
        <begin position="190"/>
        <end position="299"/>
    </location>
</feature>
<dbReference type="EMBL" id="BPQJ01000003">
    <property type="protein sequence ID" value="GJD60711.1"/>
    <property type="molecule type" value="Genomic_DNA"/>
</dbReference>
<keyword evidence="8" id="KW-0862">Zinc</keyword>
<dbReference type="NCBIfam" id="NF005710">
    <property type="entry name" value="PRK07522.1"/>
    <property type="match status" value="1"/>
</dbReference>
<reference evidence="11" key="1">
    <citation type="journal article" date="2016" name="Front. Microbiol.">
        <title>Genome Sequence of the Piezophilic, Mesophilic Sulfate-Reducing Bacterium Desulfovibrio indicus J2T.</title>
        <authorList>
            <person name="Cao J."/>
            <person name="Maignien L."/>
            <person name="Shao Z."/>
            <person name="Alain K."/>
            <person name="Jebbar M."/>
        </authorList>
    </citation>
    <scope>NUCLEOTIDE SEQUENCE</scope>
    <source>
        <strain evidence="11">JCM 32048</strain>
    </source>
</reference>
<reference evidence="11" key="2">
    <citation type="submission" date="2021-08" db="EMBL/GenBank/DDBJ databases">
        <authorList>
            <person name="Tani A."/>
            <person name="Ola A."/>
            <person name="Ogura Y."/>
            <person name="Katsura K."/>
            <person name="Hayashi T."/>
        </authorList>
    </citation>
    <scope>NUCLEOTIDE SEQUENCE</scope>
    <source>
        <strain evidence="11">JCM 32048</strain>
    </source>
</reference>
<keyword evidence="9" id="KW-0170">Cobalt</keyword>
<dbReference type="InterPro" id="IPR001261">
    <property type="entry name" value="ArgE/DapE_CS"/>
</dbReference>
<dbReference type="InterPro" id="IPR050072">
    <property type="entry name" value="Peptidase_M20A"/>
</dbReference>
<dbReference type="InterPro" id="IPR036264">
    <property type="entry name" value="Bact_exopeptidase_dim_dom"/>
</dbReference>
<dbReference type="InterPro" id="IPR002933">
    <property type="entry name" value="Peptidase_M20"/>
</dbReference>
<evidence type="ECO:0000313" key="12">
    <source>
        <dbReference type="Proteomes" id="UP001055286"/>
    </source>
</evidence>
<dbReference type="CDD" id="cd03894">
    <property type="entry name" value="M20_ArgE"/>
    <property type="match status" value="1"/>
</dbReference>
<evidence type="ECO:0000256" key="6">
    <source>
        <dbReference type="ARBA" id="ARBA00022723"/>
    </source>
</evidence>
<proteinExistence type="inferred from homology"/>
<keyword evidence="4" id="KW-0055">Arginine biosynthesis</keyword>
<name>A0AA37H8A9_9HYPH</name>
<dbReference type="InterPro" id="IPR011650">
    <property type="entry name" value="Peptidase_M20_dimer"/>
</dbReference>